<organism evidence="6 7">
    <name type="scientific">Symbiodinium natans</name>
    <dbReference type="NCBI Taxonomy" id="878477"/>
    <lineage>
        <taxon>Eukaryota</taxon>
        <taxon>Sar</taxon>
        <taxon>Alveolata</taxon>
        <taxon>Dinophyceae</taxon>
        <taxon>Suessiales</taxon>
        <taxon>Symbiodiniaceae</taxon>
        <taxon>Symbiodinium</taxon>
    </lineage>
</organism>
<dbReference type="GO" id="GO:0003723">
    <property type="term" value="F:RNA binding"/>
    <property type="evidence" value="ECO:0007669"/>
    <property type="project" value="TreeGrafter"/>
</dbReference>
<evidence type="ECO:0000313" key="6">
    <source>
        <dbReference type="EMBL" id="CAE7384283.1"/>
    </source>
</evidence>
<dbReference type="InterPro" id="IPR008979">
    <property type="entry name" value="Galactose-bd-like_sf"/>
</dbReference>
<evidence type="ECO:0000313" key="7">
    <source>
        <dbReference type="Proteomes" id="UP000604046"/>
    </source>
</evidence>
<dbReference type="OrthoDB" id="10253254at2759"/>
<proteinExistence type="predicted"/>
<dbReference type="Proteomes" id="UP000604046">
    <property type="component" value="Unassembled WGS sequence"/>
</dbReference>
<name>A0A812Q4Q1_9DINO</name>
<dbReference type="PANTHER" id="PTHR18934">
    <property type="entry name" value="ATP-DEPENDENT RNA HELICASE"/>
    <property type="match status" value="1"/>
</dbReference>
<dbReference type="InterPro" id="IPR027417">
    <property type="entry name" value="P-loop_NTPase"/>
</dbReference>
<keyword evidence="1" id="KW-0547">Nucleotide-binding</keyword>
<comment type="caution">
    <text evidence="6">The sequence shown here is derived from an EMBL/GenBank/DDBJ whole genome shotgun (WGS) entry which is preliminary data.</text>
</comment>
<keyword evidence="5" id="KW-0732">Signal</keyword>
<dbReference type="EMBL" id="CAJNDS010002230">
    <property type="protein sequence ID" value="CAE7384283.1"/>
    <property type="molecule type" value="Genomic_DNA"/>
</dbReference>
<dbReference type="GO" id="GO:0005524">
    <property type="term" value="F:ATP binding"/>
    <property type="evidence" value="ECO:0007669"/>
    <property type="project" value="UniProtKB-KW"/>
</dbReference>
<dbReference type="Gene3D" id="2.60.120.260">
    <property type="entry name" value="Galactose-binding domain-like"/>
    <property type="match status" value="1"/>
</dbReference>
<evidence type="ECO:0000256" key="3">
    <source>
        <dbReference type="ARBA" id="ARBA00022806"/>
    </source>
</evidence>
<accession>A0A812Q4Q1</accession>
<dbReference type="Gene3D" id="3.40.50.300">
    <property type="entry name" value="P-loop containing nucleotide triphosphate hydrolases"/>
    <property type="match status" value="1"/>
</dbReference>
<reference evidence="6" key="1">
    <citation type="submission" date="2021-02" db="EMBL/GenBank/DDBJ databases">
        <authorList>
            <person name="Dougan E. K."/>
            <person name="Rhodes N."/>
            <person name="Thang M."/>
            <person name="Chan C."/>
        </authorList>
    </citation>
    <scope>NUCLEOTIDE SEQUENCE</scope>
</reference>
<keyword evidence="2" id="KW-0378">Hydrolase</keyword>
<evidence type="ECO:0000256" key="1">
    <source>
        <dbReference type="ARBA" id="ARBA00022741"/>
    </source>
</evidence>
<feature type="chain" id="PRO_5032426116" evidence="5">
    <location>
        <begin position="20"/>
        <end position="407"/>
    </location>
</feature>
<evidence type="ECO:0000256" key="5">
    <source>
        <dbReference type="SAM" id="SignalP"/>
    </source>
</evidence>
<dbReference type="SUPFAM" id="SSF52540">
    <property type="entry name" value="P-loop containing nucleoside triphosphate hydrolases"/>
    <property type="match status" value="1"/>
</dbReference>
<keyword evidence="3" id="KW-0347">Helicase</keyword>
<evidence type="ECO:0000256" key="2">
    <source>
        <dbReference type="ARBA" id="ARBA00022801"/>
    </source>
</evidence>
<evidence type="ECO:0000256" key="4">
    <source>
        <dbReference type="ARBA" id="ARBA00022840"/>
    </source>
</evidence>
<gene>
    <name evidence="6" type="primary">dhx15</name>
    <name evidence="6" type="ORF">SNAT2548_LOCUS20965</name>
</gene>
<dbReference type="AlphaFoldDB" id="A0A812Q4Q1"/>
<dbReference type="PANTHER" id="PTHR18934:SF99">
    <property type="entry name" value="ATP-DEPENDENT RNA HELICASE DHX37-RELATED"/>
    <property type="match status" value="1"/>
</dbReference>
<keyword evidence="7" id="KW-1185">Reference proteome</keyword>
<dbReference type="GO" id="GO:0016787">
    <property type="term" value="F:hydrolase activity"/>
    <property type="evidence" value="ECO:0007669"/>
    <property type="project" value="UniProtKB-KW"/>
</dbReference>
<dbReference type="SUPFAM" id="SSF49785">
    <property type="entry name" value="Galactose-binding domain-like"/>
    <property type="match status" value="1"/>
</dbReference>
<sequence length="407" mass="44694">MHPRFLPWFTFAQAWVCWADGPLVAELETATSAPQWPSHVTHMTCNPFHGFQYLVLANGGGISAGCRTSWNLHEVEVYDADGRQLTLSVISLTGSDQRNPSSLAADGSLDTFWAGRDDTAISCACWDTSAIDAQALSINLGATASVSRIVVHQGGASSDGSTSHALQRLRIYCSRSYAVALPLRNDSLMEVEISKATTTIACGSAGCDVTHSQPLIPKSESAWKPTDPKEVSATLEAEKFQEYWTDAPVLRIPGRMFPVETFFTLRPEKDYLQAAVETCCLINENEGPGDILCFLCGEEEIEKACAEIQSRAEETGIETLVLPLYSSLPMNQQRTLQSKTSRLPLFSQSIHVRTMITSVLPEHPCPRDDNVRVTRASMSYDDNVQLPEHPCPHDDNVRVTRASMSAR</sequence>
<keyword evidence="4" id="KW-0067">ATP-binding</keyword>
<protein>
    <submittedName>
        <fullName evidence="6">Dhx15 protein</fullName>
    </submittedName>
</protein>
<dbReference type="GO" id="GO:0004386">
    <property type="term" value="F:helicase activity"/>
    <property type="evidence" value="ECO:0007669"/>
    <property type="project" value="UniProtKB-KW"/>
</dbReference>
<feature type="signal peptide" evidence="5">
    <location>
        <begin position="1"/>
        <end position="19"/>
    </location>
</feature>